<evidence type="ECO:0000256" key="2">
    <source>
        <dbReference type="ARBA" id="ARBA00004584"/>
    </source>
</evidence>
<dbReference type="GO" id="GO:0042054">
    <property type="term" value="F:histone methyltransferase activity"/>
    <property type="evidence" value="ECO:0007669"/>
    <property type="project" value="InterPro"/>
</dbReference>
<evidence type="ECO:0000256" key="13">
    <source>
        <dbReference type="SAM" id="MobiDB-lite"/>
    </source>
</evidence>
<dbReference type="Pfam" id="PF01419">
    <property type="entry name" value="Jacalin"/>
    <property type="match status" value="2"/>
</dbReference>
<keyword evidence="10" id="KW-0539">Nucleus</keyword>
<dbReference type="GO" id="GO:0005634">
    <property type="term" value="C:nucleus"/>
    <property type="evidence" value="ECO:0007669"/>
    <property type="project" value="UniProtKB-SubCell"/>
</dbReference>
<comment type="subcellular location">
    <subcellularLocation>
        <location evidence="2">Chromosome</location>
        <location evidence="2">Centromere</location>
    </subcellularLocation>
    <subcellularLocation>
        <location evidence="1">Nucleus</location>
    </subcellularLocation>
</comment>
<dbReference type="PROSITE" id="PS51578">
    <property type="entry name" value="SAM_MT43_SET2_2"/>
    <property type="match status" value="1"/>
</dbReference>
<reference evidence="18 19" key="1">
    <citation type="journal article" date="2017" name="Genome Biol.">
        <title>New reference genome sequences of hot pepper reveal the massive evolution of plant disease-resistance genes by retroduplication.</title>
        <authorList>
            <person name="Kim S."/>
            <person name="Park J."/>
            <person name="Yeom S.I."/>
            <person name="Kim Y.M."/>
            <person name="Seo E."/>
            <person name="Kim K.T."/>
            <person name="Kim M.S."/>
            <person name="Lee J.M."/>
            <person name="Cheong K."/>
            <person name="Shin H.S."/>
            <person name="Kim S.B."/>
            <person name="Han K."/>
            <person name="Lee J."/>
            <person name="Park M."/>
            <person name="Lee H.A."/>
            <person name="Lee H.Y."/>
            <person name="Lee Y."/>
            <person name="Oh S."/>
            <person name="Lee J.H."/>
            <person name="Choi E."/>
            <person name="Choi E."/>
            <person name="Lee S.E."/>
            <person name="Jeon J."/>
            <person name="Kim H."/>
            <person name="Choi G."/>
            <person name="Song H."/>
            <person name="Lee J."/>
            <person name="Lee S.C."/>
            <person name="Kwon J.K."/>
            <person name="Lee H.Y."/>
            <person name="Koo N."/>
            <person name="Hong Y."/>
            <person name="Kim R.W."/>
            <person name="Kang W.H."/>
            <person name="Huh J.H."/>
            <person name="Kang B.C."/>
            <person name="Yang T.J."/>
            <person name="Lee Y.H."/>
            <person name="Bennetzen J.L."/>
            <person name="Choi D."/>
        </authorList>
    </citation>
    <scope>NUCLEOTIDE SEQUENCE [LARGE SCALE GENOMIC DNA]</scope>
    <source>
        <strain evidence="19">cv. PBC81</strain>
    </source>
</reference>
<feature type="region of interest" description="Disordered" evidence="13">
    <location>
        <begin position="151"/>
        <end position="171"/>
    </location>
</feature>
<comment type="similarity">
    <text evidence="3">Belongs to the jacalin lectin family.</text>
</comment>
<dbReference type="SMART" id="SM00508">
    <property type="entry name" value="PostSET"/>
    <property type="match status" value="1"/>
</dbReference>
<dbReference type="InterPro" id="IPR006560">
    <property type="entry name" value="AWS_dom"/>
</dbReference>
<gene>
    <name evidence="18" type="ORF">CQW23_29558</name>
</gene>
<dbReference type="InterPro" id="IPR050777">
    <property type="entry name" value="SET2_Histone-Lys_MeTrsfase"/>
</dbReference>
<keyword evidence="6" id="KW-0808">Transferase</keyword>
<dbReference type="PANTHER" id="PTHR22884">
    <property type="entry name" value="SET DOMAIN PROTEINS"/>
    <property type="match status" value="1"/>
</dbReference>
<dbReference type="InterPro" id="IPR003616">
    <property type="entry name" value="Post-SET_dom"/>
</dbReference>
<dbReference type="Pfam" id="PF00856">
    <property type="entry name" value="SET"/>
    <property type="match status" value="1"/>
</dbReference>
<dbReference type="Proteomes" id="UP000224567">
    <property type="component" value="Unassembled WGS sequence"/>
</dbReference>
<dbReference type="GO" id="GO:0032259">
    <property type="term" value="P:methylation"/>
    <property type="evidence" value="ECO:0007669"/>
    <property type="project" value="UniProtKB-KW"/>
</dbReference>
<organism evidence="18 19">
    <name type="scientific">Capsicum baccatum</name>
    <name type="common">Peruvian pepper</name>
    <dbReference type="NCBI Taxonomy" id="33114"/>
    <lineage>
        <taxon>Eukaryota</taxon>
        <taxon>Viridiplantae</taxon>
        <taxon>Streptophyta</taxon>
        <taxon>Embryophyta</taxon>
        <taxon>Tracheophyta</taxon>
        <taxon>Spermatophyta</taxon>
        <taxon>Magnoliopsida</taxon>
        <taxon>eudicotyledons</taxon>
        <taxon>Gunneridae</taxon>
        <taxon>Pentapetalae</taxon>
        <taxon>asterids</taxon>
        <taxon>lamiids</taxon>
        <taxon>Solanales</taxon>
        <taxon>Solanaceae</taxon>
        <taxon>Solanoideae</taxon>
        <taxon>Capsiceae</taxon>
        <taxon>Capsicum</taxon>
    </lineage>
</organism>
<evidence type="ECO:0000259" key="17">
    <source>
        <dbReference type="PROSITE" id="PS51752"/>
    </source>
</evidence>
<dbReference type="PROSITE" id="PS51215">
    <property type="entry name" value="AWS"/>
    <property type="match status" value="1"/>
</dbReference>
<feature type="domain" description="SET" evidence="14">
    <location>
        <begin position="473"/>
        <end position="590"/>
    </location>
</feature>
<comment type="function">
    <text evidence="12">Histone methyltransferase.</text>
</comment>
<dbReference type="InterPro" id="IPR025787">
    <property type="entry name" value="Hist-Lys_N-MeTrfase_SET2_plant"/>
</dbReference>
<comment type="caution">
    <text evidence="18">The sequence shown here is derived from an EMBL/GenBank/DDBJ whole genome shotgun (WGS) entry which is preliminary data.</text>
</comment>
<feature type="domain" description="Jacalin-type lectin" evidence="17">
    <location>
        <begin position="176"/>
        <end position="323"/>
    </location>
</feature>
<dbReference type="SMART" id="SM00570">
    <property type="entry name" value="AWS"/>
    <property type="match status" value="1"/>
</dbReference>
<dbReference type="AlphaFoldDB" id="A0A2G2VJN6"/>
<feature type="domain" description="Post-SET" evidence="15">
    <location>
        <begin position="596"/>
        <end position="612"/>
    </location>
</feature>
<dbReference type="SUPFAM" id="SSF51101">
    <property type="entry name" value="Mannose-binding lectins"/>
    <property type="match status" value="2"/>
</dbReference>
<dbReference type="GO" id="GO:0000775">
    <property type="term" value="C:chromosome, centromeric region"/>
    <property type="evidence" value="ECO:0007669"/>
    <property type="project" value="UniProtKB-SubCell"/>
</dbReference>
<keyword evidence="5" id="KW-0489">Methyltransferase</keyword>
<dbReference type="PROSITE" id="PS50868">
    <property type="entry name" value="POST_SET"/>
    <property type="match status" value="1"/>
</dbReference>
<evidence type="ECO:0000256" key="4">
    <source>
        <dbReference type="ARBA" id="ARBA00022454"/>
    </source>
</evidence>
<dbReference type="Gene3D" id="2.170.270.10">
    <property type="entry name" value="SET domain"/>
    <property type="match status" value="1"/>
</dbReference>
<dbReference type="InterPro" id="IPR036404">
    <property type="entry name" value="Jacalin-like_lectin_dom_sf"/>
</dbReference>
<evidence type="ECO:0000259" key="16">
    <source>
        <dbReference type="PROSITE" id="PS51215"/>
    </source>
</evidence>
<name>A0A2G2VJN6_CAPBA</name>
<dbReference type="SMART" id="SM00915">
    <property type="entry name" value="Jacalin"/>
    <property type="match status" value="2"/>
</dbReference>
<dbReference type="InterPro" id="IPR001229">
    <property type="entry name" value="Jacalin-like_lectin_dom"/>
</dbReference>
<evidence type="ECO:0000256" key="6">
    <source>
        <dbReference type="ARBA" id="ARBA00022679"/>
    </source>
</evidence>
<dbReference type="InterPro" id="IPR033734">
    <property type="entry name" value="Jacalin-like_lectin_dom_plant"/>
</dbReference>
<dbReference type="PROSITE" id="PS51752">
    <property type="entry name" value="JACALIN_LECTIN"/>
    <property type="match status" value="2"/>
</dbReference>
<evidence type="ECO:0000256" key="10">
    <source>
        <dbReference type="ARBA" id="ARBA00023242"/>
    </source>
</evidence>
<dbReference type="STRING" id="33114.A0A2G2VJN6"/>
<evidence type="ECO:0000256" key="7">
    <source>
        <dbReference type="ARBA" id="ARBA00022691"/>
    </source>
</evidence>
<reference evidence="19" key="2">
    <citation type="journal article" date="2017" name="J. Anim. Genet.">
        <title>Multiple reference genome sequences of hot pepper reveal the massive evolution of plant disease resistance genes by retroduplication.</title>
        <authorList>
            <person name="Kim S."/>
            <person name="Park J."/>
            <person name="Yeom S.-I."/>
            <person name="Kim Y.-M."/>
            <person name="Seo E."/>
            <person name="Kim K.-T."/>
            <person name="Kim M.-S."/>
            <person name="Lee J.M."/>
            <person name="Cheong K."/>
            <person name="Shin H.-S."/>
            <person name="Kim S.-B."/>
            <person name="Han K."/>
            <person name="Lee J."/>
            <person name="Park M."/>
            <person name="Lee H.-A."/>
            <person name="Lee H.-Y."/>
            <person name="Lee Y."/>
            <person name="Oh S."/>
            <person name="Lee J.H."/>
            <person name="Choi E."/>
            <person name="Choi E."/>
            <person name="Lee S.E."/>
            <person name="Jeon J."/>
            <person name="Kim H."/>
            <person name="Choi G."/>
            <person name="Song H."/>
            <person name="Lee J."/>
            <person name="Lee S.-C."/>
            <person name="Kwon J.-K."/>
            <person name="Lee H.-Y."/>
            <person name="Koo N."/>
            <person name="Hong Y."/>
            <person name="Kim R.W."/>
            <person name="Kang W.-H."/>
            <person name="Huh J.H."/>
            <person name="Kang B.-C."/>
            <person name="Yang T.-J."/>
            <person name="Lee Y.-H."/>
            <person name="Bennetzen J.L."/>
            <person name="Choi D."/>
        </authorList>
    </citation>
    <scope>NUCLEOTIDE SEQUENCE [LARGE SCALE GENOMIC DNA]</scope>
    <source>
        <strain evidence="19">cv. PBC81</strain>
    </source>
</reference>
<feature type="domain" description="AWS" evidence="16">
    <location>
        <begin position="422"/>
        <end position="471"/>
    </location>
</feature>
<dbReference type="Gene3D" id="2.100.10.30">
    <property type="entry name" value="Jacalin-like lectin domain"/>
    <property type="match status" value="2"/>
</dbReference>
<keyword evidence="11" id="KW-0137">Centromere</keyword>
<dbReference type="OrthoDB" id="422362at2759"/>
<evidence type="ECO:0000256" key="9">
    <source>
        <dbReference type="ARBA" id="ARBA00022853"/>
    </source>
</evidence>
<dbReference type="InterPro" id="IPR046341">
    <property type="entry name" value="SET_dom_sf"/>
</dbReference>
<evidence type="ECO:0000256" key="3">
    <source>
        <dbReference type="ARBA" id="ARBA00006568"/>
    </source>
</evidence>
<keyword evidence="9" id="KW-0156">Chromatin regulator</keyword>
<dbReference type="CDD" id="cd09612">
    <property type="entry name" value="Jacalin"/>
    <property type="match status" value="1"/>
</dbReference>
<keyword evidence="8" id="KW-0430">Lectin</keyword>
<accession>A0A2G2VJN6</accession>
<dbReference type="CDD" id="cd19175">
    <property type="entry name" value="SET_ASHR3-like"/>
    <property type="match status" value="1"/>
</dbReference>
<evidence type="ECO:0000259" key="15">
    <source>
        <dbReference type="PROSITE" id="PS50868"/>
    </source>
</evidence>
<dbReference type="PROSITE" id="PS50280">
    <property type="entry name" value="SET"/>
    <property type="match status" value="1"/>
</dbReference>
<dbReference type="SMART" id="SM00317">
    <property type="entry name" value="SET"/>
    <property type="match status" value="1"/>
</dbReference>
<keyword evidence="4" id="KW-0158">Chromosome</keyword>
<evidence type="ECO:0000256" key="8">
    <source>
        <dbReference type="ARBA" id="ARBA00022734"/>
    </source>
</evidence>
<feature type="compositionally biased region" description="Basic and acidic residues" evidence="13">
    <location>
        <begin position="151"/>
        <end position="163"/>
    </location>
</feature>
<evidence type="ECO:0000313" key="19">
    <source>
        <dbReference type="Proteomes" id="UP000224567"/>
    </source>
</evidence>
<keyword evidence="7" id="KW-0949">S-adenosyl-L-methionine</keyword>
<keyword evidence="19" id="KW-1185">Reference proteome</keyword>
<dbReference type="InterPro" id="IPR047893">
    <property type="entry name" value="ASHR3-like_SET"/>
</dbReference>
<dbReference type="FunFam" id="2.170.270.10:FF:000034">
    <property type="entry name" value="Histone-lysine N-methyltransferase"/>
    <property type="match status" value="1"/>
</dbReference>
<evidence type="ECO:0000313" key="18">
    <source>
        <dbReference type="EMBL" id="PHT33221.1"/>
    </source>
</evidence>
<proteinExistence type="inferred from homology"/>
<sequence>MNNNEIDMIKFEPEAGKKKGGTDWDEKGKSEIAKIFVYSGVDCPFMCSLQFLFVDDDSQFVLSQLHGADSNYRFTTNLNTVVLDYPSEFLTEIKGSSYVNGLRSLTFVTNKGSYGPYGSNRIADSKFHQLKEFTIQIGDDRSFGGFYGTKTDRSSSYHQEKTPAKMQPESEPELAVHGQVNTGDGIASNVWDEKGRFKIAKIFLSHGTHLIRAIQFLFVDDNGHFVLSENHGPEHGYNFITVILDYPSEFITGIRGTYYSNYNGLRSIIFDTNKGTYGPYGRNVESEVCNVFNLPIGKDCSFAGFYGIHNGTLIEDIGMYVKPTTSSMIESGDASIKASEKNGQNFTCGKAESRVFWKQPLCLHKTAVHGGIGHVFSKLIKEIGDPVDFELPDWLNKWQSMPYIFIRRNIYLIKKVKRRLEDDGIFCSCRSTGETSAVCGKDCLCGMLLSSCSSGCQCGSSCLNKPFHQRPVKKMKLVKTEKCGSGIVADEDIKRGDFVIEYVGEVIDDKTCEERLWKMKHSGETNFYLCEINRDMVIDATYKGNKSRYINHSCCPNTEMQKWMMDGETRIGIFAKRDIKRGEHLTYDYKFVQFGADQDCHCGAVGCRRKLGVKPNKPKLPASDAALKIVAFYLPSNLDPLYLGCSGYDPDLEQRRPRNCIGQVIRIIGSSDTRSFGIVQRFDAITKKHLIMFEDGCVQYLDLSKEDWEFCNFVV</sequence>
<evidence type="ECO:0000256" key="5">
    <source>
        <dbReference type="ARBA" id="ARBA00022603"/>
    </source>
</evidence>
<evidence type="ECO:0000259" key="14">
    <source>
        <dbReference type="PROSITE" id="PS50280"/>
    </source>
</evidence>
<protein>
    <submittedName>
        <fullName evidence="18">Histone-lysine N-methyltransferase ASHH3</fullName>
    </submittedName>
</protein>
<dbReference type="InterPro" id="IPR001214">
    <property type="entry name" value="SET_dom"/>
</dbReference>
<dbReference type="EMBL" id="MLFT02000012">
    <property type="protein sequence ID" value="PHT33221.1"/>
    <property type="molecule type" value="Genomic_DNA"/>
</dbReference>
<dbReference type="SUPFAM" id="SSF82199">
    <property type="entry name" value="SET domain"/>
    <property type="match status" value="1"/>
</dbReference>
<dbReference type="GO" id="GO:0030246">
    <property type="term" value="F:carbohydrate binding"/>
    <property type="evidence" value="ECO:0007669"/>
    <property type="project" value="UniProtKB-KW"/>
</dbReference>
<feature type="domain" description="Jacalin-type lectin" evidence="17">
    <location>
        <begin position="8"/>
        <end position="163"/>
    </location>
</feature>
<evidence type="ECO:0000256" key="1">
    <source>
        <dbReference type="ARBA" id="ARBA00004123"/>
    </source>
</evidence>
<evidence type="ECO:0000256" key="11">
    <source>
        <dbReference type="ARBA" id="ARBA00023328"/>
    </source>
</evidence>
<evidence type="ECO:0000256" key="12">
    <source>
        <dbReference type="ARBA" id="ARBA00054897"/>
    </source>
</evidence>